<dbReference type="InterPro" id="IPR036259">
    <property type="entry name" value="MFS_trans_sf"/>
</dbReference>
<feature type="transmembrane region" description="Helical" evidence="7">
    <location>
        <begin position="340"/>
        <end position="360"/>
    </location>
</feature>
<dbReference type="InterPro" id="IPR020846">
    <property type="entry name" value="MFS_dom"/>
</dbReference>
<keyword evidence="6 7" id="KW-0472">Membrane</keyword>
<dbReference type="STRING" id="655015.B1812_09440"/>
<feature type="transmembrane region" description="Helical" evidence="7">
    <location>
        <begin position="366"/>
        <end position="385"/>
    </location>
</feature>
<feature type="transmembrane region" description="Helical" evidence="7">
    <location>
        <begin position="115"/>
        <end position="134"/>
    </location>
</feature>
<evidence type="ECO:0000256" key="3">
    <source>
        <dbReference type="ARBA" id="ARBA00022448"/>
    </source>
</evidence>
<evidence type="ECO:0000256" key="6">
    <source>
        <dbReference type="ARBA" id="ARBA00023136"/>
    </source>
</evidence>
<evidence type="ECO:0000313" key="10">
    <source>
        <dbReference type="Proteomes" id="UP000193978"/>
    </source>
</evidence>
<dbReference type="Pfam" id="PF00083">
    <property type="entry name" value="Sugar_tr"/>
    <property type="match status" value="1"/>
</dbReference>
<evidence type="ECO:0000256" key="4">
    <source>
        <dbReference type="ARBA" id="ARBA00022692"/>
    </source>
</evidence>
<dbReference type="PANTHER" id="PTHR23511:SF34">
    <property type="entry name" value="SYNAPTIC VESICLE GLYCOPROTEIN 2"/>
    <property type="match status" value="1"/>
</dbReference>
<gene>
    <name evidence="9" type="ORF">B1812_09440</name>
</gene>
<evidence type="ECO:0000313" key="9">
    <source>
        <dbReference type="EMBL" id="ARN81270.1"/>
    </source>
</evidence>
<organism evidence="9 10">
    <name type="scientific">Methylocystis bryophila</name>
    <dbReference type="NCBI Taxonomy" id="655015"/>
    <lineage>
        <taxon>Bacteria</taxon>
        <taxon>Pseudomonadati</taxon>
        <taxon>Pseudomonadota</taxon>
        <taxon>Alphaproteobacteria</taxon>
        <taxon>Hyphomicrobiales</taxon>
        <taxon>Methylocystaceae</taxon>
        <taxon>Methylocystis</taxon>
    </lineage>
</organism>
<keyword evidence="5 7" id="KW-1133">Transmembrane helix</keyword>
<feature type="transmembrane region" description="Helical" evidence="7">
    <location>
        <begin position="392"/>
        <end position="409"/>
    </location>
</feature>
<reference evidence="9 10" key="1">
    <citation type="submission" date="2017-02" db="EMBL/GenBank/DDBJ databases">
        <authorList>
            <person name="Peterson S.W."/>
        </authorList>
    </citation>
    <scope>NUCLEOTIDE SEQUENCE [LARGE SCALE GENOMIC DNA]</scope>
    <source>
        <strain evidence="9 10">S285</strain>
    </source>
</reference>
<comment type="subcellular location">
    <subcellularLocation>
        <location evidence="1">Membrane</location>
        <topology evidence="1">Multi-pass membrane protein</topology>
    </subcellularLocation>
</comment>
<dbReference type="SUPFAM" id="SSF103473">
    <property type="entry name" value="MFS general substrate transporter"/>
    <property type="match status" value="1"/>
</dbReference>
<feature type="transmembrane region" description="Helical" evidence="7">
    <location>
        <begin position="459"/>
        <end position="478"/>
    </location>
</feature>
<dbReference type="Proteomes" id="UP000193978">
    <property type="component" value="Chromosome"/>
</dbReference>
<proteinExistence type="inferred from homology"/>
<dbReference type="EMBL" id="CP019948">
    <property type="protein sequence ID" value="ARN81270.1"/>
    <property type="molecule type" value="Genomic_DNA"/>
</dbReference>
<dbReference type="PROSITE" id="PS50850">
    <property type="entry name" value="MFS"/>
    <property type="match status" value="1"/>
</dbReference>
<accession>A0A1W6MUI3</accession>
<dbReference type="KEGG" id="mbry:B1812_09440"/>
<keyword evidence="10" id="KW-1185">Reference proteome</keyword>
<evidence type="ECO:0000259" key="8">
    <source>
        <dbReference type="PROSITE" id="PS50850"/>
    </source>
</evidence>
<name>A0A1W6MUI3_9HYPH</name>
<dbReference type="AlphaFoldDB" id="A0A1W6MUI3"/>
<dbReference type="PANTHER" id="PTHR23511">
    <property type="entry name" value="SYNAPTIC VESICLE GLYCOPROTEIN 2"/>
    <property type="match status" value="1"/>
</dbReference>
<feature type="transmembrane region" description="Helical" evidence="7">
    <location>
        <begin position="48"/>
        <end position="73"/>
    </location>
</feature>
<keyword evidence="4 7" id="KW-0812">Transmembrane</keyword>
<feature type="transmembrane region" description="Helical" evidence="7">
    <location>
        <begin position="429"/>
        <end position="452"/>
    </location>
</feature>
<dbReference type="GO" id="GO:0016020">
    <property type="term" value="C:membrane"/>
    <property type="evidence" value="ECO:0007669"/>
    <property type="project" value="UniProtKB-SubCell"/>
</dbReference>
<dbReference type="RefSeq" id="WP_085771362.1">
    <property type="nucleotide sequence ID" value="NZ_AP027149.1"/>
</dbReference>
<protein>
    <submittedName>
        <fullName evidence="9">MFS transporter</fullName>
    </submittedName>
</protein>
<evidence type="ECO:0000256" key="5">
    <source>
        <dbReference type="ARBA" id="ARBA00022989"/>
    </source>
</evidence>
<feature type="transmembrane region" description="Helical" evidence="7">
    <location>
        <begin position="206"/>
        <end position="225"/>
    </location>
</feature>
<dbReference type="GO" id="GO:0022857">
    <property type="term" value="F:transmembrane transporter activity"/>
    <property type="evidence" value="ECO:0007669"/>
    <property type="project" value="InterPro"/>
</dbReference>
<dbReference type="InterPro" id="IPR005828">
    <property type="entry name" value="MFS_sugar_transport-like"/>
</dbReference>
<keyword evidence="3" id="KW-0813">Transport</keyword>
<feature type="domain" description="Major facilitator superfamily (MFS) profile" evidence="8">
    <location>
        <begin position="48"/>
        <end position="483"/>
    </location>
</feature>
<evidence type="ECO:0000256" key="1">
    <source>
        <dbReference type="ARBA" id="ARBA00004141"/>
    </source>
</evidence>
<evidence type="ECO:0000256" key="7">
    <source>
        <dbReference type="SAM" id="Phobius"/>
    </source>
</evidence>
<dbReference type="Gene3D" id="1.20.1250.20">
    <property type="entry name" value="MFS general substrate transporter like domains"/>
    <property type="match status" value="1"/>
</dbReference>
<evidence type="ECO:0000256" key="2">
    <source>
        <dbReference type="ARBA" id="ARBA00010992"/>
    </source>
</evidence>
<sequence length="493" mass="53309">MDDVVSGEFDHKTETTARSVQSYIDEAAHWRDGTPLVGTPMTRMQWRIWYLAAAGKFFEGLIVFMTGVAMPLIAQEFQMGKAQHGVIGAASLFGILIGAVGLGGLSDHFGRKRMFIVEMFLFLVFLCLVCFSPSYLWLAFFLFGLGVALGCDYPTAHVIISESIPSRMRGQLVLSAFGFQALGALTGTVVGYLVLTNLPEISAWRWMYASAIVPALVVAVARFWITESAHWLLLKGENSEAEEQISLLLQREPAYPKTVRLAEPNGEANRANFLSLFERKNIRATILASVPWFLQDLGTYGIGIFTPTILAATIGHKTEHVRNIADLINNDVLAAKGSGLIDVLLIVGIVCAFLFVNKFGSIKLQIWGFVGCAVGLAIAASSTFFHGGTEIALIFLGFMTFNFMTNLGPNAQTYLLAGEVFPTSVRGTGAGFAASFAKIGAVTTAFLFPILLADIGERALLLGLVVTSLIGAVVTWAFQIHTTGVNLEEIGGE</sequence>
<feature type="transmembrane region" description="Helical" evidence="7">
    <location>
        <begin position="172"/>
        <end position="194"/>
    </location>
</feature>
<feature type="transmembrane region" description="Helical" evidence="7">
    <location>
        <begin position="85"/>
        <end position="103"/>
    </location>
</feature>
<comment type="similarity">
    <text evidence="2">Belongs to the major facilitator superfamily. Sugar transporter (TC 2.A.1.1) family.</text>
</comment>